<name>A0A927G7K0_9MICO</name>
<dbReference type="Proteomes" id="UP000610846">
    <property type="component" value="Unassembled WGS sequence"/>
</dbReference>
<keyword evidence="6" id="KW-0255">Endonuclease</keyword>
<evidence type="ECO:0000256" key="4">
    <source>
        <dbReference type="SAM" id="MobiDB-lite"/>
    </source>
</evidence>
<evidence type="ECO:0000313" key="6">
    <source>
        <dbReference type="EMBL" id="MBD8078170.1"/>
    </source>
</evidence>
<feature type="region of interest" description="Disordered" evidence="4">
    <location>
        <begin position="402"/>
        <end position="432"/>
    </location>
</feature>
<evidence type="ECO:0000256" key="2">
    <source>
        <dbReference type="ARBA" id="ARBA00022747"/>
    </source>
</evidence>
<gene>
    <name evidence="6" type="ORF">IF651_03735</name>
</gene>
<reference evidence="6" key="1">
    <citation type="journal article" date="2018" name="Curr. Microbiol.">
        <title>Cellulosimicrobium arenosum sp. nov., Isolated from Marine Sediment Sand.</title>
        <authorList>
            <person name="Oh M."/>
            <person name="Kim J.H."/>
            <person name="Yoon J.H."/>
            <person name="Schumann P."/>
            <person name="Kim W."/>
        </authorList>
    </citation>
    <scope>NUCLEOTIDE SEQUENCE</scope>
    <source>
        <strain evidence="6">KCTC 49039</strain>
    </source>
</reference>
<proteinExistence type="inferred from homology"/>
<feature type="compositionally biased region" description="Low complexity" evidence="4">
    <location>
        <begin position="414"/>
        <end position="425"/>
    </location>
</feature>
<evidence type="ECO:0000313" key="7">
    <source>
        <dbReference type="Proteomes" id="UP000610846"/>
    </source>
</evidence>
<dbReference type="PANTHER" id="PTHR30408">
    <property type="entry name" value="TYPE-1 RESTRICTION ENZYME ECOKI SPECIFICITY PROTEIN"/>
    <property type="match status" value="1"/>
</dbReference>
<dbReference type="GO" id="GO:0009307">
    <property type="term" value="P:DNA restriction-modification system"/>
    <property type="evidence" value="ECO:0007669"/>
    <property type="project" value="UniProtKB-KW"/>
</dbReference>
<dbReference type="GO" id="GO:0004519">
    <property type="term" value="F:endonuclease activity"/>
    <property type="evidence" value="ECO:0007669"/>
    <property type="project" value="UniProtKB-KW"/>
</dbReference>
<dbReference type="Gene3D" id="3.90.220.20">
    <property type="entry name" value="DNA methylase specificity domains"/>
    <property type="match status" value="2"/>
</dbReference>
<keyword evidence="3" id="KW-0238">DNA-binding</keyword>
<accession>A0A927G7K0</accession>
<dbReference type="AlphaFoldDB" id="A0A927G7K0"/>
<dbReference type="CDD" id="cd17273">
    <property type="entry name" value="RMtype1_S_EcoJA69PI-TRD1-CR1_like"/>
    <property type="match status" value="1"/>
</dbReference>
<keyword evidence="6" id="KW-0540">Nuclease</keyword>
<evidence type="ECO:0000256" key="3">
    <source>
        <dbReference type="ARBA" id="ARBA00023125"/>
    </source>
</evidence>
<organism evidence="6 7">
    <name type="scientific">Cellulosimicrobium arenosum</name>
    <dbReference type="NCBI Taxonomy" id="2708133"/>
    <lineage>
        <taxon>Bacteria</taxon>
        <taxon>Bacillati</taxon>
        <taxon>Actinomycetota</taxon>
        <taxon>Actinomycetes</taxon>
        <taxon>Micrococcales</taxon>
        <taxon>Promicromonosporaceae</taxon>
        <taxon>Cellulosimicrobium</taxon>
    </lineage>
</organism>
<dbReference type="InterPro" id="IPR052021">
    <property type="entry name" value="Type-I_RS_S_subunit"/>
</dbReference>
<dbReference type="EMBL" id="JACYHB010000002">
    <property type="protein sequence ID" value="MBD8078170.1"/>
    <property type="molecule type" value="Genomic_DNA"/>
</dbReference>
<dbReference type="RefSeq" id="WP_191827737.1">
    <property type="nucleotide sequence ID" value="NZ_JACYHB010000002.1"/>
</dbReference>
<dbReference type="InterPro" id="IPR044946">
    <property type="entry name" value="Restrct_endonuc_typeI_TRD_sf"/>
</dbReference>
<reference evidence="6" key="2">
    <citation type="submission" date="2020-09" db="EMBL/GenBank/DDBJ databases">
        <authorList>
            <person name="Yu Y."/>
        </authorList>
    </citation>
    <scope>NUCLEOTIDE SEQUENCE</scope>
    <source>
        <strain evidence="6">KCTC 49039</strain>
    </source>
</reference>
<keyword evidence="6" id="KW-0378">Hydrolase</keyword>
<keyword evidence="2" id="KW-0680">Restriction system</keyword>
<dbReference type="InterPro" id="IPR000055">
    <property type="entry name" value="Restrct_endonuc_typeI_TRD"/>
</dbReference>
<comment type="similarity">
    <text evidence="1">Belongs to the type-I restriction system S methylase family.</text>
</comment>
<feature type="domain" description="Type I restriction modification DNA specificity" evidence="5">
    <location>
        <begin position="206"/>
        <end position="343"/>
    </location>
</feature>
<comment type="caution">
    <text evidence="6">The sequence shown here is derived from an EMBL/GenBank/DDBJ whole genome shotgun (WGS) entry which is preliminary data.</text>
</comment>
<sequence length="432" mass="46578">MAEWRTATLRELVSLQRGQSYKSAFLDEPGPWLLGLGTIGRNGGFRGENLRTYGGPTAANILLGPGDLYVSLKDVTHAADLLGAVAMVPVELGSARLTQDTIRLDVDDALVDQRYLYWLLRSPAYRAHCKALGTGTTNLDLSRDDFLRFPFRLPSRTGQEAIADVLGALDEKIAANTRLATTADDLASSIFMRAVHGLEFSAQTFADVARVGGGGTPKSAVSEYWVGDVLWLTPTDVTALPGPYISSTKRTISEAGLQSISSALYDPGAIFMTSRATIGAFALAEAPMAVNQGFIVVEPLDESLRYWLFHEMRSRVGEFLDHANGATFMELSRGNFKKLPVRLAAPEVMTRFNETARVLHARASAALTENRALTAMRDALLPQLMSGRLRVRDAVDAIESGSLPESVSTSEPGAMTPTPAATPTTVEGSTLR</sequence>
<evidence type="ECO:0000259" key="5">
    <source>
        <dbReference type="Pfam" id="PF01420"/>
    </source>
</evidence>
<keyword evidence="7" id="KW-1185">Reference proteome</keyword>
<dbReference type="Pfam" id="PF01420">
    <property type="entry name" value="Methylase_S"/>
    <property type="match status" value="1"/>
</dbReference>
<dbReference type="SUPFAM" id="SSF116734">
    <property type="entry name" value="DNA methylase specificity domain"/>
    <property type="match status" value="2"/>
</dbReference>
<dbReference type="GO" id="GO:0003677">
    <property type="term" value="F:DNA binding"/>
    <property type="evidence" value="ECO:0007669"/>
    <property type="project" value="UniProtKB-KW"/>
</dbReference>
<evidence type="ECO:0000256" key="1">
    <source>
        <dbReference type="ARBA" id="ARBA00010923"/>
    </source>
</evidence>
<protein>
    <submittedName>
        <fullName evidence="6">Restriction endonuclease subunit S</fullName>
    </submittedName>
</protein>
<dbReference type="PANTHER" id="PTHR30408:SF12">
    <property type="entry name" value="TYPE I RESTRICTION ENZYME MJAVIII SPECIFICITY SUBUNIT"/>
    <property type="match status" value="1"/>
</dbReference>